<dbReference type="SUPFAM" id="SSF141868">
    <property type="entry name" value="EAL domain-like"/>
    <property type="match status" value="1"/>
</dbReference>
<protein>
    <submittedName>
        <fullName evidence="3">EAL domain-containing protein</fullName>
    </submittedName>
</protein>
<feature type="domain" description="EAL" evidence="1">
    <location>
        <begin position="303"/>
        <end position="557"/>
    </location>
</feature>
<evidence type="ECO:0000313" key="3">
    <source>
        <dbReference type="EMBL" id="MCD5517078.1"/>
    </source>
</evidence>
<dbReference type="Gene3D" id="3.30.70.270">
    <property type="match status" value="2"/>
</dbReference>
<dbReference type="CDD" id="cd01949">
    <property type="entry name" value="GGDEF"/>
    <property type="match status" value="1"/>
</dbReference>
<dbReference type="InterPro" id="IPR029016">
    <property type="entry name" value="GAF-like_dom_sf"/>
</dbReference>
<dbReference type="RefSeq" id="WP_231523102.1">
    <property type="nucleotide sequence ID" value="NZ_JAJNUD010000001.1"/>
</dbReference>
<dbReference type="InterPro" id="IPR035919">
    <property type="entry name" value="EAL_sf"/>
</dbReference>
<dbReference type="SMART" id="SM00052">
    <property type="entry name" value="EAL"/>
    <property type="match status" value="1"/>
</dbReference>
<comment type="caution">
    <text evidence="3">The sequence shown here is derived from an EMBL/GenBank/DDBJ whole genome shotgun (WGS) entry which is preliminary data.</text>
</comment>
<feature type="domain" description="GGDEF" evidence="2">
    <location>
        <begin position="1061"/>
        <end position="1183"/>
    </location>
</feature>
<dbReference type="InterPro" id="IPR000160">
    <property type="entry name" value="GGDEF_dom"/>
</dbReference>
<evidence type="ECO:0000313" key="4">
    <source>
        <dbReference type="Proteomes" id="UP001320314"/>
    </source>
</evidence>
<dbReference type="InterPro" id="IPR050706">
    <property type="entry name" value="Cyclic-di-GMP_PDE-like"/>
</dbReference>
<organism evidence="3 4">
    <name type="scientific">Lactobacillus delbrueckii subsp. allosunkii</name>
    <dbReference type="NCBI Taxonomy" id="1050107"/>
    <lineage>
        <taxon>Bacteria</taxon>
        <taxon>Bacillati</taxon>
        <taxon>Bacillota</taxon>
        <taxon>Bacilli</taxon>
        <taxon>Lactobacillales</taxon>
        <taxon>Lactobacillaceae</taxon>
        <taxon>Lactobacillus</taxon>
    </lineage>
</organism>
<dbReference type="SUPFAM" id="SSF55073">
    <property type="entry name" value="Nucleotide cyclase"/>
    <property type="match status" value="2"/>
</dbReference>
<dbReference type="SMART" id="SM00267">
    <property type="entry name" value="GGDEF"/>
    <property type="match status" value="1"/>
</dbReference>
<dbReference type="AlphaFoldDB" id="A0ABD4S985"/>
<dbReference type="InterPro" id="IPR001633">
    <property type="entry name" value="EAL_dom"/>
</dbReference>
<dbReference type="Pfam" id="PF00563">
    <property type="entry name" value="EAL"/>
    <property type="match status" value="1"/>
</dbReference>
<reference evidence="3 4" key="1">
    <citation type="submission" date="2021-12" db="EMBL/GenBank/DDBJ databases">
        <title>Antimicrobial susceptibility of Lactobacillus delbrueckii subsp. lactis obtained from milk products and other habitats.</title>
        <authorList>
            <person name="Shani N."/>
        </authorList>
    </citation>
    <scope>NUCLEOTIDE SEQUENCE [LARGE SCALE GENOMIC DNA]</scope>
    <source>
        <strain evidence="3 4">CIRM BIA 266</strain>
    </source>
</reference>
<dbReference type="PROSITE" id="PS50887">
    <property type="entry name" value="GGDEF"/>
    <property type="match status" value="1"/>
</dbReference>
<name>A0ABD4S985_9LACO</name>
<dbReference type="Gene3D" id="3.20.20.450">
    <property type="entry name" value="EAL domain"/>
    <property type="match status" value="1"/>
</dbReference>
<dbReference type="InterPro" id="IPR043128">
    <property type="entry name" value="Rev_trsase/Diguanyl_cyclase"/>
</dbReference>
<sequence length="1183" mass="135451">MKKRAKKAELAKIAQSEAPIALYQSKNKQIKAIVVSKGLCELYGLPAAELKQLLDQDLFAGLHPDDQPGVQADLTSFMNRDTRGYQSIYRIKLPGQEDYVLLQAQGKFLEDTDCFLVWYTEMSTSRLQDLTMADRRTKHLLDDLTGLPKAVYFYELAELGCRKLFKAGKQPVVLAFNLIGFSHFNHRYSYIEGNRLLVAFADLLKRHFSGDACGHFTKDNFYAYTAHDHLEERLKDILKESRQINEGRNLAIRIGVYDAGSLVYEDIKKVCEYAMVACNNNRKDVKAHITYFTSQNRQSLELENYILSNFDQALREDWIEPFYQPIVRILNGQSGNWEALARWRKPDNGMLLDEQLIPTLDRAGILYRLDLYMADKVIADLKKMQERGHLELAVSLNLFSSEFDQCNMAEEITRKVKKSGLSPEFIVIEISNDNRNLNADKIREQIALFKQNGFSVWVDNFGERYSSIGLIKDNAPVSCIKFDASFIKDPDQKRSRIVLKKMVELAEELGIDTIVEGVENTDQLLALREIGCAAAQGYYFGQPLPFDQAWKKWVEGPEANLERFSESDYYNSVGMMSLERPHFIQETYNNDLTFDDPDPVLDRYFKGTPLGFLEYRDGKLYYLRGNEGYTRYLLSCGSVTKEEMEEHPFATELKSVGPQFFKDLKGWIAEEYWKNHKTEWHYNVHSYPNNLYVEGYQRILSYNPHTDAYALIDVLTSYNANQVYQDQARDDLGVTANFSLSADQYRDMPLPFIIAAPVYQEKRVVDMQYIYVNQAYAEIMGQSREKLLGNRMSNFVKHKLAFWIKELYGSKDRGIQKGIFHSKAGHWYEYITASASVPDTYSLALINIDEQKRGEREIQRKQATTNEIVQLSEILNVKNTDFETAINQTLAKLGQDLEADRVTLMEIHGDVARSTHSWQRPGVAEFSAKQQAISLAKATVSLSKLDLFNEDSLFLTDPQAIAASFPQLVACYGDDYQLNNSLLAPFYERGELRGLVAVENLNPALNLDFNDLIELMADFVGAKVAGKNLEEQRDTDVLTKLNDRHPYLAKLNFYQKSQTSRTVGVAFMDLNGLKKANDELGHDAGDKMLIAAGNLISQAFGRDYVYRVGGDEFVVLDDQSSRTEFESHCAAFEKALTQPASPSISIGAEWCPDSHYLREAVERADRKMRRQKNDFYKSHKRYR</sequence>
<dbReference type="Gene3D" id="3.30.450.20">
    <property type="entry name" value="PAS domain"/>
    <property type="match status" value="1"/>
</dbReference>
<evidence type="ECO:0000259" key="1">
    <source>
        <dbReference type="PROSITE" id="PS50883"/>
    </source>
</evidence>
<dbReference type="PANTHER" id="PTHR33121:SF82">
    <property type="entry name" value="SIGNAL TRANSDUCTION PROTEIN CONTAINING A EAL DOMAIN"/>
    <property type="match status" value="1"/>
</dbReference>
<dbReference type="Gene3D" id="3.30.450.40">
    <property type="match status" value="1"/>
</dbReference>
<proteinExistence type="predicted"/>
<dbReference type="Pfam" id="PF00990">
    <property type="entry name" value="GGDEF"/>
    <property type="match status" value="1"/>
</dbReference>
<evidence type="ECO:0000259" key="2">
    <source>
        <dbReference type="PROSITE" id="PS50887"/>
    </source>
</evidence>
<gene>
    <name evidence="3" type="ORF">LOB39_00590</name>
</gene>
<accession>A0ABD4S985</accession>
<dbReference type="PROSITE" id="PS50883">
    <property type="entry name" value="EAL"/>
    <property type="match status" value="1"/>
</dbReference>
<dbReference type="EMBL" id="JAJNUD010000001">
    <property type="protein sequence ID" value="MCD5517078.1"/>
    <property type="molecule type" value="Genomic_DNA"/>
</dbReference>
<dbReference type="Proteomes" id="UP001320314">
    <property type="component" value="Unassembled WGS sequence"/>
</dbReference>
<dbReference type="NCBIfam" id="TIGR00254">
    <property type="entry name" value="GGDEF"/>
    <property type="match status" value="1"/>
</dbReference>
<dbReference type="PANTHER" id="PTHR33121">
    <property type="entry name" value="CYCLIC DI-GMP PHOSPHODIESTERASE PDEF"/>
    <property type="match status" value="1"/>
</dbReference>
<dbReference type="CDD" id="cd01948">
    <property type="entry name" value="EAL"/>
    <property type="match status" value="1"/>
</dbReference>
<dbReference type="InterPro" id="IPR029787">
    <property type="entry name" value="Nucleotide_cyclase"/>
</dbReference>